<keyword evidence="7" id="KW-0924">Ammonia transport</keyword>
<feature type="transmembrane region" description="Helical" evidence="8">
    <location>
        <begin position="173"/>
        <end position="194"/>
    </location>
</feature>
<dbReference type="Gene3D" id="1.10.3430.10">
    <property type="entry name" value="Ammonium transporter AmtB like domains"/>
    <property type="match status" value="1"/>
</dbReference>
<evidence type="ECO:0000256" key="3">
    <source>
        <dbReference type="ARBA" id="ARBA00022448"/>
    </source>
</evidence>
<keyword evidence="3" id="KW-0813">Transport</keyword>
<dbReference type="SUPFAM" id="SSF111352">
    <property type="entry name" value="Ammonium transporter"/>
    <property type="match status" value="1"/>
</dbReference>
<comment type="subcellular location">
    <subcellularLocation>
        <location evidence="1">Membrane</location>
        <topology evidence="1">Multi-pass membrane protein</topology>
    </subcellularLocation>
</comment>
<reference evidence="10" key="1">
    <citation type="submission" date="2018-05" db="EMBL/GenBank/DDBJ databases">
        <authorList>
            <person name="Lanie J.A."/>
            <person name="Ng W.-L."/>
            <person name="Kazmierczak K.M."/>
            <person name="Andrzejewski T.M."/>
            <person name="Davidsen T.M."/>
            <person name="Wayne K.J."/>
            <person name="Tettelin H."/>
            <person name="Glass J.I."/>
            <person name="Rusch D."/>
            <person name="Podicherti R."/>
            <person name="Tsui H.-C.T."/>
            <person name="Winkler M.E."/>
        </authorList>
    </citation>
    <scope>NUCLEOTIDE SEQUENCE</scope>
</reference>
<feature type="transmembrane region" description="Helical" evidence="8">
    <location>
        <begin position="291"/>
        <end position="316"/>
    </location>
</feature>
<keyword evidence="6 8" id="KW-0472">Membrane</keyword>
<dbReference type="PANTHER" id="PTHR11730">
    <property type="entry name" value="AMMONIUM TRANSPORTER"/>
    <property type="match status" value="1"/>
</dbReference>
<evidence type="ECO:0000256" key="4">
    <source>
        <dbReference type="ARBA" id="ARBA00022692"/>
    </source>
</evidence>
<proteinExistence type="inferred from homology"/>
<keyword evidence="4 8" id="KW-0812">Transmembrane</keyword>
<feature type="transmembrane region" description="Helical" evidence="8">
    <location>
        <begin position="260"/>
        <end position="279"/>
    </location>
</feature>
<feature type="transmembrane region" description="Helical" evidence="8">
    <location>
        <begin position="108"/>
        <end position="126"/>
    </location>
</feature>
<dbReference type="InterPro" id="IPR024041">
    <property type="entry name" value="NH4_transpt_AmtB-like_dom"/>
</dbReference>
<evidence type="ECO:0000256" key="6">
    <source>
        <dbReference type="ARBA" id="ARBA00023136"/>
    </source>
</evidence>
<dbReference type="EMBL" id="UINC01095927">
    <property type="protein sequence ID" value="SVC52390.1"/>
    <property type="molecule type" value="Genomic_DNA"/>
</dbReference>
<feature type="transmembrane region" description="Helical" evidence="8">
    <location>
        <begin position="20"/>
        <end position="42"/>
    </location>
</feature>
<dbReference type="PANTHER" id="PTHR11730:SF6">
    <property type="entry name" value="AMMONIUM TRANSPORTER"/>
    <property type="match status" value="1"/>
</dbReference>
<comment type="similarity">
    <text evidence="2">Belongs to the ammonia transporter channel (TC 1.A.11.2) family.</text>
</comment>
<evidence type="ECO:0000256" key="1">
    <source>
        <dbReference type="ARBA" id="ARBA00004141"/>
    </source>
</evidence>
<evidence type="ECO:0000256" key="8">
    <source>
        <dbReference type="SAM" id="Phobius"/>
    </source>
</evidence>
<feature type="transmembrane region" description="Helical" evidence="8">
    <location>
        <begin position="54"/>
        <end position="75"/>
    </location>
</feature>
<evidence type="ECO:0000259" key="9">
    <source>
        <dbReference type="Pfam" id="PF00909"/>
    </source>
</evidence>
<evidence type="ECO:0000256" key="5">
    <source>
        <dbReference type="ARBA" id="ARBA00022989"/>
    </source>
</evidence>
<name>A0A382MV18_9ZZZZ</name>
<sequence>MTLEELNVFVTTQANVGMEAYYWWCTALMVIIHVGFLMYEVGATRMPNAVSSGVKNLLAFAFMIPTFWLFGWWIYLAFPGGFVPIDLEGYGAPWNVSMGPMLSDQATGVFWAAFTLFACTTASIFSGSVIERIRISSFVFLATILGSVVWILGASWGWHPDGWLVTRFGFHDVAAAGCVHTIAGWFAFGVLLNLGPRIGKYNEDGSANEIEGHSLVLSFVGLLTLIVGFFGFLGGCLIWAGADFGGWTNIYGAPATLSSFVFNTLMGLSGGMIGAFWYSKGNPFWMMSGGLAGIFICAGGLDIWYPGFAFILGVVAG</sequence>
<keyword evidence="5 8" id="KW-1133">Transmembrane helix</keyword>
<gene>
    <name evidence="10" type="ORF">METZ01_LOCUS305244</name>
</gene>
<protein>
    <recommendedName>
        <fullName evidence="9">Ammonium transporter AmtB-like domain-containing protein</fullName>
    </recommendedName>
</protein>
<dbReference type="InterPro" id="IPR029020">
    <property type="entry name" value="Ammonium/urea_transptr"/>
</dbReference>
<accession>A0A382MV18</accession>
<dbReference type="AlphaFoldDB" id="A0A382MV18"/>
<evidence type="ECO:0000256" key="2">
    <source>
        <dbReference type="ARBA" id="ARBA00005887"/>
    </source>
</evidence>
<feature type="domain" description="Ammonium transporter AmtB-like" evidence="9">
    <location>
        <begin position="23"/>
        <end position="317"/>
    </location>
</feature>
<organism evidence="10">
    <name type="scientific">marine metagenome</name>
    <dbReference type="NCBI Taxonomy" id="408172"/>
    <lineage>
        <taxon>unclassified sequences</taxon>
        <taxon>metagenomes</taxon>
        <taxon>ecological metagenomes</taxon>
    </lineage>
</organism>
<dbReference type="GO" id="GO:0097272">
    <property type="term" value="P:ammonium homeostasis"/>
    <property type="evidence" value="ECO:0007669"/>
    <property type="project" value="TreeGrafter"/>
</dbReference>
<feature type="non-terminal residue" evidence="10">
    <location>
        <position position="317"/>
    </location>
</feature>
<dbReference type="Pfam" id="PF00909">
    <property type="entry name" value="Ammonium_transp"/>
    <property type="match status" value="1"/>
</dbReference>
<dbReference type="GO" id="GO:0016020">
    <property type="term" value="C:membrane"/>
    <property type="evidence" value="ECO:0007669"/>
    <property type="project" value="UniProtKB-SubCell"/>
</dbReference>
<evidence type="ECO:0000256" key="7">
    <source>
        <dbReference type="ARBA" id="ARBA00023177"/>
    </source>
</evidence>
<dbReference type="GO" id="GO:0008519">
    <property type="term" value="F:ammonium channel activity"/>
    <property type="evidence" value="ECO:0007669"/>
    <property type="project" value="InterPro"/>
</dbReference>
<feature type="transmembrane region" description="Helical" evidence="8">
    <location>
        <begin position="215"/>
        <end position="240"/>
    </location>
</feature>
<evidence type="ECO:0000313" key="10">
    <source>
        <dbReference type="EMBL" id="SVC52390.1"/>
    </source>
</evidence>
<feature type="transmembrane region" description="Helical" evidence="8">
    <location>
        <begin position="138"/>
        <end position="158"/>
    </location>
</feature>